<accession>A0A9C7G8B2</accession>
<dbReference type="InterPro" id="IPR022121">
    <property type="entry name" value="Peptidase_M73_camelysin"/>
</dbReference>
<comment type="caution">
    <text evidence="1">The sequence shown here is derived from an EMBL/GenBank/DDBJ whole genome shotgun (WGS) entry which is preliminary data.</text>
</comment>
<sequence>MSIKKKMGMGILAGALGVSLIGGGTWAAFNDVETTSNSFNAGTLDLVVGNTSTMNFNISNLKPGDYFTKKLVLTNNGSLSINDINVHALKLAGWSDVPNADTTVGTVTNTENEFLSQFNIEIKKTTGGAVVYNNTLAHLVSGTGVGELTGTASVAPAPAVVGLAPAATIEYDVKVTFVQDSTTFNNSRLHVQNKYQGEKSNLQFVFEATQMPGETRNND</sequence>
<dbReference type="AlphaFoldDB" id="A0A9C7G8B2"/>
<dbReference type="Proteomes" id="UP000789845">
    <property type="component" value="Unassembled WGS sequence"/>
</dbReference>
<keyword evidence="2" id="KW-1185">Reference proteome</keyword>
<gene>
    <name evidence="1" type="primary">tasA</name>
    <name evidence="1" type="ORF">NEOCIP111885_01496</name>
</gene>
<dbReference type="NCBIfam" id="TIGR04088">
    <property type="entry name" value="cognate_SipW"/>
    <property type="match status" value="1"/>
</dbReference>
<dbReference type="RefSeq" id="WP_230496064.1">
    <property type="nucleotide sequence ID" value="NZ_CAKJTG010000007.1"/>
</dbReference>
<name>A0A9C7G8B2_9BACI</name>
<evidence type="ECO:0000313" key="1">
    <source>
        <dbReference type="EMBL" id="CAG9607804.1"/>
    </source>
</evidence>
<evidence type="ECO:0000313" key="2">
    <source>
        <dbReference type="Proteomes" id="UP000789845"/>
    </source>
</evidence>
<protein>
    <submittedName>
        <fullName evidence="1">Major biofilm matrix component</fullName>
    </submittedName>
</protein>
<reference evidence="1" key="1">
    <citation type="submission" date="2021-10" db="EMBL/GenBank/DDBJ databases">
        <authorList>
            <person name="Criscuolo A."/>
        </authorList>
    </citation>
    <scope>NUCLEOTIDE SEQUENCE</scope>
    <source>
        <strain evidence="1">CIP111885</strain>
    </source>
</reference>
<dbReference type="InterPro" id="IPR023833">
    <property type="entry name" value="Signal_pept_SipW-depend-type"/>
</dbReference>
<dbReference type="Pfam" id="PF12389">
    <property type="entry name" value="Peptidase_M73"/>
    <property type="match status" value="1"/>
</dbReference>
<organism evidence="1 2">
    <name type="scientific">Pseudoneobacillus rhizosphaerae</name>
    <dbReference type="NCBI Taxonomy" id="2880968"/>
    <lineage>
        <taxon>Bacteria</taxon>
        <taxon>Bacillati</taxon>
        <taxon>Bacillota</taxon>
        <taxon>Bacilli</taxon>
        <taxon>Bacillales</taxon>
        <taxon>Bacillaceae</taxon>
        <taxon>Pseudoneobacillus</taxon>
    </lineage>
</organism>
<proteinExistence type="predicted"/>
<dbReference type="EMBL" id="CAKJTG010000007">
    <property type="protein sequence ID" value="CAG9607804.1"/>
    <property type="molecule type" value="Genomic_DNA"/>
</dbReference>